<dbReference type="Proteomes" id="UP000647241">
    <property type="component" value="Unassembled WGS sequence"/>
</dbReference>
<reference evidence="3" key="1">
    <citation type="journal article" date="2014" name="Int. J. Syst. Evol. Microbiol.">
        <title>Complete genome sequence of Corynebacterium casei LMG S-19264T (=DSM 44701T), isolated from a smear-ripened cheese.</title>
        <authorList>
            <consortium name="US DOE Joint Genome Institute (JGI-PGF)"/>
            <person name="Walter F."/>
            <person name="Albersmeier A."/>
            <person name="Kalinowski J."/>
            <person name="Ruckert C."/>
        </authorList>
    </citation>
    <scope>NUCLEOTIDE SEQUENCE</scope>
    <source>
        <strain evidence="3">CGMCC 1.12997</strain>
    </source>
</reference>
<comment type="caution">
    <text evidence="3">The sequence shown here is derived from an EMBL/GenBank/DDBJ whole genome shotgun (WGS) entry which is preliminary data.</text>
</comment>
<keyword evidence="2" id="KW-0732">Signal</keyword>
<reference evidence="3" key="2">
    <citation type="submission" date="2020-09" db="EMBL/GenBank/DDBJ databases">
        <authorList>
            <person name="Sun Q."/>
            <person name="Zhou Y."/>
        </authorList>
    </citation>
    <scope>NUCLEOTIDE SEQUENCE</scope>
    <source>
        <strain evidence="3">CGMCC 1.12997</strain>
    </source>
</reference>
<evidence type="ECO:0000313" key="4">
    <source>
        <dbReference type="Proteomes" id="UP000647241"/>
    </source>
</evidence>
<feature type="region of interest" description="Disordered" evidence="1">
    <location>
        <begin position="584"/>
        <end position="603"/>
    </location>
</feature>
<keyword evidence="4" id="KW-1185">Reference proteome</keyword>
<evidence type="ECO:0008006" key="5">
    <source>
        <dbReference type="Google" id="ProtNLM"/>
    </source>
</evidence>
<evidence type="ECO:0000256" key="2">
    <source>
        <dbReference type="SAM" id="SignalP"/>
    </source>
</evidence>
<feature type="chain" id="PRO_5036905090" description="Parallel beta helix pectate lyase-like protein" evidence="2">
    <location>
        <begin position="21"/>
        <end position="603"/>
    </location>
</feature>
<dbReference type="RefSeq" id="WP_188555034.1">
    <property type="nucleotide sequence ID" value="NZ_BMGT01000003.1"/>
</dbReference>
<evidence type="ECO:0000256" key="1">
    <source>
        <dbReference type="SAM" id="MobiDB-lite"/>
    </source>
</evidence>
<sequence length="603" mass="63556">MKRIFSILFLSLCFASAAHATTWYVRTDGGTATECTGKTNAPYPGSGKGKACAYNHPFYLVTNNTDGSKFAWKIAGGDTVQFEDVGPYYIGQALKGVGQSWLACVGDNLDCVLPALPAGTAAKPTRFLGKNAGSCHTAGHTGTLNPTQWIGLNADFWMLSIMDTSNVDVECFDFTQPDQCSMGGTGFLPHDQICSNGANNFVKHGLMLSYLTGQGPSNAKVADLSIHGLGGEAISGGKMNKAAGDVMNLTDIYLYGNGGAGFDSDAGGCGNSCESVGTVNIAHWVVNWNGCVEVKPNGGTIGGKGYTDCTDQSHSGYGDGFTMIAEGNSTWNISDISVNWNTQDGFDGLHMGDDPTTTPLVNISRLSAQGNMGQQIKTGGDITLRNSWVNTNCRRLAYPFADNPADYNKVLGDFCRAGPIGNAIQLLDGRYAIIQNNTTLGYSHTMWAFLCVEGQKCGRGTKVVFQNNLNYGTQDPNSGDIATPAGLYFGEDQFAITNPFANPGSAIDHNLWFGVRGTGPFRACPQDIHEKNAVCKDPLLMGEVQTGKEQDGLTPFPRANSPALKAGAAITGITADFTGAPHSTPPAIGAFSSPAGAGLQSHR</sequence>
<protein>
    <recommendedName>
        <fullName evidence="5">Parallel beta helix pectate lyase-like protein</fullName>
    </recommendedName>
</protein>
<dbReference type="EMBL" id="BMGT01000003">
    <property type="protein sequence ID" value="GGG84701.1"/>
    <property type="molecule type" value="Genomic_DNA"/>
</dbReference>
<accession>A0A917MA55</accession>
<dbReference type="AlphaFoldDB" id="A0A917MA55"/>
<organism evidence="3 4">
    <name type="scientific">Edaphobacter dinghuensis</name>
    <dbReference type="NCBI Taxonomy" id="1560005"/>
    <lineage>
        <taxon>Bacteria</taxon>
        <taxon>Pseudomonadati</taxon>
        <taxon>Acidobacteriota</taxon>
        <taxon>Terriglobia</taxon>
        <taxon>Terriglobales</taxon>
        <taxon>Acidobacteriaceae</taxon>
        <taxon>Edaphobacter</taxon>
    </lineage>
</organism>
<name>A0A917MA55_9BACT</name>
<feature type="signal peptide" evidence="2">
    <location>
        <begin position="1"/>
        <end position="20"/>
    </location>
</feature>
<proteinExistence type="predicted"/>
<evidence type="ECO:0000313" key="3">
    <source>
        <dbReference type="EMBL" id="GGG84701.1"/>
    </source>
</evidence>
<gene>
    <name evidence="3" type="ORF">GCM10011585_30600</name>
</gene>